<reference evidence="1" key="2">
    <citation type="submission" date="2007-04" db="EMBL/GenBank/DDBJ databases">
        <title>The genome of the human body louse.</title>
        <authorList>
            <consortium name="The Human Body Louse Genome Consortium"/>
            <person name="Kirkness E."/>
            <person name="Walenz B."/>
            <person name="Hass B."/>
            <person name="Bruggner R."/>
            <person name="Strausberg R."/>
        </authorList>
    </citation>
    <scope>NUCLEOTIDE SEQUENCE</scope>
    <source>
        <strain evidence="1">USDA</strain>
    </source>
</reference>
<dbReference type="EMBL" id="AAZO01002346">
    <property type="status" value="NOT_ANNOTATED_CDS"/>
    <property type="molecule type" value="Genomic_DNA"/>
</dbReference>
<reference evidence="1" key="1">
    <citation type="submission" date="2007-04" db="EMBL/GenBank/DDBJ databases">
        <title>Annotation of Pediculus humanus corporis strain USDA.</title>
        <authorList>
            <person name="Kirkness E."/>
            <person name="Hannick L."/>
            <person name="Hass B."/>
            <person name="Bruggner R."/>
            <person name="Lawson D."/>
            <person name="Bidwell S."/>
            <person name="Joardar V."/>
            <person name="Caler E."/>
            <person name="Walenz B."/>
            <person name="Inman J."/>
            <person name="Schobel S."/>
            <person name="Galinsky K."/>
            <person name="Amedeo P."/>
            <person name="Strausberg R."/>
        </authorList>
    </citation>
    <scope>NUCLEOTIDE SEQUENCE</scope>
    <source>
        <strain evidence="1">USDA</strain>
    </source>
</reference>
<dbReference type="GeneID" id="8238509"/>
<dbReference type="EnsemblMetazoa" id="PHUM202280-RA">
    <property type="protein sequence ID" value="PHUM202280-PA"/>
    <property type="gene ID" value="PHUM202280"/>
</dbReference>
<dbReference type="HOGENOM" id="CLU_1798759_0_0_1"/>
<name>E0VH69_PEDHC</name>
<sequence>MAFSFKNLTIANAVGLVSCYGIFYFHQRKLTESIKNSQIYKEAIEIARNHKGALHVLGDPIEDYKVTLNRSFFFNGSVELEVDLKGSKSFGKAFIQAVGENESSLKLDSIYLQQGNDKSKLIRHEKTIQNNCNINNISVYNKAK</sequence>
<dbReference type="AlphaFoldDB" id="E0VH69"/>
<dbReference type="CTD" id="8238509"/>
<dbReference type="InParanoid" id="E0VH69"/>
<reference evidence="2" key="3">
    <citation type="submission" date="2021-02" db="UniProtKB">
        <authorList>
            <consortium name="EnsemblMetazoa"/>
        </authorList>
    </citation>
    <scope>IDENTIFICATION</scope>
    <source>
        <strain evidence="2">USDA</strain>
    </source>
</reference>
<dbReference type="KEGG" id="phu:Phum_PHUM202280"/>
<dbReference type="Proteomes" id="UP000009046">
    <property type="component" value="Unassembled WGS sequence"/>
</dbReference>
<proteinExistence type="predicted"/>
<dbReference type="EMBL" id="DS235161">
    <property type="protein sequence ID" value="EEB12725.1"/>
    <property type="molecule type" value="Genomic_DNA"/>
</dbReference>
<dbReference type="VEuPathDB" id="VectorBase:PHUM202280"/>
<organism>
    <name type="scientific">Pediculus humanus subsp. corporis</name>
    <name type="common">Body louse</name>
    <dbReference type="NCBI Taxonomy" id="121224"/>
    <lineage>
        <taxon>Eukaryota</taxon>
        <taxon>Metazoa</taxon>
        <taxon>Ecdysozoa</taxon>
        <taxon>Arthropoda</taxon>
        <taxon>Hexapoda</taxon>
        <taxon>Insecta</taxon>
        <taxon>Pterygota</taxon>
        <taxon>Neoptera</taxon>
        <taxon>Paraneoptera</taxon>
        <taxon>Psocodea</taxon>
        <taxon>Troctomorpha</taxon>
        <taxon>Phthiraptera</taxon>
        <taxon>Anoplura</taxon>
        <taxon>Pediculidae</taxon>
        <taxon>Pediculus</taxon>
    </lineage>
</organism>
<dbReference type="FunCoup" id="E0VH69">
    <property type="interactions" value="76"/>
</dbReference>
<dbReference type="InterPro" id="IPR014807">
    <property type="entry name" value="Coa1"/>
</dbReference>
<dbReference type="OrthoDB" id="10037790at2759"/>
<evidence type="ECO:0000313" key="2">
    <source>
        <dbReference type="EnsemblMetazoa" id="PHUM202280-PA"/>
    </source>
</evidence>
<dbReference type="RefSeq" id="XP_002425463.1">
    <property type="nucleotide sequence ID" value="XM_002425418.1"/>
</dbReference>
<accession>E0VH69</accession>
<dbReference type="PROSITE" id="PS51257">
    <property type="entry name" value="PROKAR_LIPOPROTEIN"/>
    <property type="match status" value="1"/>
</dbReference>
<keyword evidence="3" id="KW-1185">Reference proteome</keyword>
<protein>
    <submittedName>
        <fullName evidence="1 2">Uncharacterized protein</fullName>
    </submittedName>
</protein>
<dbReference type="Pfam" id="PF08695">
    <property type="entry name" value="Coa1"/>
    <property type="match status" value="1"/>
</dbReference>
<gene>
    <name evidence="2" type="primary">8238509</name>
    <name evidence="1" type="ORF">Phum_PHUM202280</name>
</gene>
<evidence type="ECO:0000313" key="1">
    <source>
        <dbReference type="EMBL" id="EEB12725.1"/>
    </source>
</evidence>
<evidence type="ECO:0000313" key="3">
    <source>
        <dbReference type="Proteomes" id="UP000009046"/>
    </source>
</evidence>